<dbReference type="EMBL" id="UZAL01001442">
    <property type="protein sequence ID" value="VDO77349.1"/>
    <property type="molecule type" value="Genomic_DNA"/>
</dbReference>
<evidence type="ECO:0000313" key="1">
    <source>
        <dbReference type="EMBL" id="VDO77349.1"/>
    </source>
</evidence>
<keyword evidence="2" id="KW-1185">Reference proteome</keyword>
<name>A0A3P7YK02_9TREM</name>
<dbReference type="AlphaFoldDB" id="A0A3P7YK02"/>
<gene>
    <name evidence="1" type="ORF">SMTD_LOCUS1333</name>
</gene>
<reference evidence="1 2" key="1">
    <citation type="submission" date="2018-11" db="EMBL/GenBank/DDBJ databases">
        <authorList>
            <consortium name="Pathogen Informatics"/>
        </authorList>
    </citation>
    <scope>NUCLEOTIDE SEQUENCE [LARGE SCALE GENOMIC DNA]</scope>
    <source>
        <strain>Denwood</strain>
        <strain evidence="2">Zambia</strain>
    </source>
</reference>
<organism evidence="1 2">
    <name type="scientific">Schistosoma mattheei</name>
    <dbReference type="NCBI Taxonomy" id="31246"/>
    <lineage>
        <taxon>Eukaryota</taxon>
        <taxon>Metazoa</taxon>
        <taxon>Spiralia</taxon>
        <taxon>Lophotrochozoa</taxon>
        <taxon>Platyhelminthes</taxon>
        <taxon>Trematoda</taxon>
        <taxon>Digenea</taxon>
        <taxon>Strigeidida</taxon>
        <taxon>Schistosomatoidea</taxon>
        <taxon>Schistosomatidae</taxon>
        <taxon>Schistosoma</taxon>
    </lineage>
</organism>
<protein>
    <submittedName>
        <fullName evidence="1">Uncharacterized protein</fullName>
    </submittedName>
</protein>
<accession>A0A3P7YK02</accession>
<evidence type="ECO:0000313" key="2">
    <source>
        <dbReference type="Proteomes" id="UP000269396"/>
    </source>
</evidence>
<dbReference type="Proteomes" id="UP000269396">
    <property type="component" value="Unassembled WGS sequence"/>
</dbReference>
<sequence length="46" mass="5500">MFFICHYSKLCWNHIVIMIINNINIRDISDVLILPKIIIYIIVVIK</sequence>
<proteinExistence type="predicted"/>